<name>A0ABY9WXI3_9BACT</name>
<reference evidence="11 12" key="1">
    <citation type="submission" date="2019-08" db="EMBL/GenBank/DDBJ databases">
        <title>Archangium and Cystobacter genomes.</title>
        <authorList>
            <person name="Chen I.-C.K."/>
            <person name="Wielgoss S."/>
        </authorList>
    </citation>
    <scope>NUCLEOTIDE SEQUENCE [LARGE SCALE GENOMIC DNA]</scope>
    <source>
        <strain evidence="11 12">Cbm 6</strain>
    </source>
</reference>
<feature type="binding site" evidence="9">
    <location>
        <position position="72"/>
    </location>
    <ligand>
        <name>substrate</name>
    </ligand>
</feature>
<evidence type="ECO:0000313" key="12">
    <source>
        <dbReference type="Proteomes" id="UP001611383"/>
    </source>
</evidence>
<dbReference type="NCBIfam" id="TIGR00125">
    <property type="entry name" value="cyt_tran_rel"/>
    <property type="match status" value="1"/>
</dbReference>
<gene>
    <name evidence="9 11" type="primary">coaD</name>
    <name evidence="11" type="ORF">F0U60_29590</name>
</gene>
<keyword evidence="12" id="KW-1185">Reference proteome</keyword>
<evidence type="ECO:0000256" key="1">
    <source>
        <dbReference type="ARBA" id="ARBA00022490"/>
    </source>
</evidence>
<dbReference type="PANTHER" id="PTHR21342:SF1">
    <property type="entry name" value="PHOSPHOPANTETHEINE ADENYLYLTRANSFERASE"/>
    <property type="match status" value="1"/>
</dbReference>
<feature type="binding site" evidence="9">
    <location>
        <position position="97"/>
    </location>
    <ligand>
        <name>ATP</name>
        <dbReference type="ChEBI" id="CHEBI:30616"/>
    </ligand>
</feature>
<dbReference type="HAMAP" id="MF_00151">
    <property type="entry name" value="PPAT_bact"/>
    <property type="match status" value="1"/>
</dbReference>
<organism evidence="11 12">
    <name type="scientific">Archangium minus</name>
    <dbReference type="NCBI Taxonomy" id="83450"/>
    <lineage>
        <taxon>Bacteria</taxon>
        <taxon>Pseudomonadati</taxon>
        <taxon>Myxococcota</taxon>
        <taxon>Myxococcia</taxon>
        <taxon>Myxococcales</taxon>
        <taxon>Cystobacterineae</taxon>
        <taxon>Archangiaceae</taxon>
        <taxon>Archangium</taxon>
    </lineage>
</organism>
<feature type="binding site" evidence="9">
    <location>
        <position position="86"/>
    </location>
    <ligand>
        <name>substrate</name>
    </ligand>
</feature>
<keyword evidence="3 9" id="KW-0548">Nucleotidyltransferase</keyword>
<dbReference type="EC" id="2.7.7.3" evidence="9"/>
<comment type="cofactor">
    <cofactor evidence="9">
        <name>Mg(2+)</name>
        <dbReference type="ChEBI" id="CHEBI:18420"/>
    </cofactor>
</comment>
<dbReference type="CDD" id="cd02163">
    <property type="entry name" value="PPAT"/>
    <property type="match status" value="1"/>
</dbReference>
<dbReference type="Pfam" id="PF01467">
    <property type="entry name" value="CTP_transf_like"/>
    <property type="match status" value="1"/>
</dbReference>
<dbReference type="RefSeq" id="WP_395804599.1">
    <property type="nucleotide sequence ID" value="NZ_CP043494.1"/>
</dbReference>
<comment type="pathway">
    <text evidence="9">Cofactor biosynthesis; coenzyme A biosynthesis; CoA from (R)-pantothenate: step 4/5.</text>
</comment>
<sequence>MRIAIYPGSFDPLTNGHLSIIQRALQMFDRVIVAVAVNPKKVPLFSEEERKEFIREACPDPRVEVDAFHGLLVEYANRRGVNVLLRGLRAVSDFEYEFQLANMNRKLAPGIETVFMMTGEDYFYVSSNLVREVASFGGNVEGLVPPNVLKVLRARYGKQG</sequence>
<dbReference type="InterPro" id="IPR014729">
    <property type="entry name" value="Rossmann-like_a/b/a_fold"/>
</dbReference>
<dbReference type="GO" id="GO:0004595">
    <property type="term" value="F:pantetheine-phosphate adenylyltransferase activity"/>
    <property type="evidence" value="ECO:0007669"/>
    <property type="project" value="UniProtKB-EC"/>
</dbReference>
<keyword evidence="7 9" id="KW-0173">Coenzyme A biosynthesis</keyword>
<feature type="binding site" evidence="9">
    <location>
        <position position="41"/>
    </location>
    <ligand>
        <name>substrate</name>
    </ligand>
</feature>
<comment type="similarity">
    <text evidence="9">Belongs to the bacterial CoaD family.</text>
</comment>
<evidence type="ECO:0000256" key="2">
    <source>
        <dbReference type="ARBA" id="ARBA00022679"/>
    </source>
</evidence>
<protein>
    <recommendedName>
        <fullName evidence="9">Phosphopantetheine adenylyltransferase</fullName>
        <ecNumber evidence="9">2.7.7.3</ecNumber>
    </recommendedName>
    <alternativeName>
        <fullName evidence="9">Dephospho-CoA pyrophosphorylase</fullName>
    </alternativeName>
    <alternativeName>
        <fullName evidence="9">Pantetheine-phosphate adenylyltransferase</fullName>
        <shortName evidence="9">PPAT</shortName>
    </alternativeName>
</protein>
<keyword evidence="6 9" id="KW-0460">Magnesium</keyword>
<dbReference type="EMBL" id="CP043494">
    <property type="protein sequence ID" value="WNG47825.1"/>
    <property type="molecule type" value="Genomic_DNA"/>
</dbReference>
<dbReference type="Proteomes" id="UP001611383">
    <property type="component" value="Chromosome"/>
</dbReference>
<dbReference type="InterPro" id="IPR004821">
    <property type="entry name" value="Cyt_trans-like"/>
</dbReference>
<feature type="binding site" evidence="9">
    <location>
        <begin position="87"/>
        <end position="89"/>
    </location>
    <ligand>
        <name>ATP</name>
        <dbReference type="ChEBI" id="CHEBI:30616"/>
    </ligand>
</feature>
<evidence type="ECO:0000256" key="6">
    <source>
        <dbReference type="ARBA" id="ARBA00022842"/>
    </source>
</evidence>
<evidence type="ECO:0000256" key="5">
    <source>
        <dbReference type="ARBA" id="ARBA00022840"/>
    </source>
</evidence>
<evidence type="ECO:0000256" key="8">
    <source>
        <dbReference type="ARBA" id="ARBA00029346"/>
    </source>
</evidence>
<evidence type="ECO:0000256" key="9">
    <source>
        <dbReference type="HAMAP-Rule" id="MF_00151"/>
    </source>
</evidence>
<comment type="subcellular location">
    <subcellularLocation>
        <location evidence="9">Cytoplasm</location>
    </subcellularLocation>
</comment>
<feature type="domain" description="Cytidyltransferase-like" evidence="10">
    <location>
        <begin position="5"/>
        <end position="132"/>
    </location>
</feature>
<comment type="catalytic activity">
    <reaction evidence="8 9">
        <text>(R)-4'-phosphopantetheine + ATP + H(+) = 3'-dephospho-CoA + diphosphate</text>
        <dbReference type="Rhea" id="RHEA:19801"/>
        <dbReference type="ChEBI" id="CHEBI:15378"/>
        <dbReference type="ChEBI" id="CHEBI:30616"/>
        <dbReference type="ChEBI" id="CHEBI:33019"/>
        <dbReference type="ChEBI" id="CHEBI:57328"/>
        <dbReference type="ChEBI" id="CHEBI:61723"/>
        <dbReference type="EC" id="2.7.7.3"/>
    </reaction>
</comment>
<comment type="function">
    <text evidence="9">Reversibly transfers an adenylyl group from ATP to 4'-phosphopantetheine, yielding dephospho-CoA (dPCoA) and pyrophosphate.</text>
</comment>
<keyword evidence="4 9" id="KW-0547">Nucleotide-binding</keyword>
<keyword evidence="5 9" id="KW-0067">ATP-binding</keyword>
<dbReference type="NCBIfam" id="TIGR01510">
    <property type="entry name" value="coaD_prev_kdtB"/>
    <property type="match status" value="1"/>
</dbReference>
<evidence type="ECO:0000259" key="10">
    <source>
        <dbReference type="Pfam" id="PF01467"/>
    </source>
</evidence>
<comment type="subunit">
    <text evidence="9">Homohexamer.</text>
</comment>
<feature type="binding site" evidence="9">
    <location>
        <position position="17"/>
    </location>
    <ligand>
        <name>ATP</name>
        <dbReference type="ChEBI" id="CHEBI:30616"/>
    </ligand>
</feature>
<dbReference type="SUPFAM" id="SSF52374">
    <property type="entry name" value="Nucleotidylyl transferase"/>
    <property type="match status" value="1"/>
</dbReference>
<feature type="site" description="Transition state stabilizer" evidence="9">
    <location>
        <position position="17"/>
    </location>
</feature>
<evidence type="ECO:0000256" key="4">
    <source>
        <dbReference type="ARBA" id="ARBA00022741"/>
    </source>
</evidence>
<keyword evidence="2 9" id="KW-0808">Transferase</keyword>
<dbReference type="PANTHER" id="PTHR21342">
    <property type="entry name" value="PHOSPHOPANTETHEINE ADENYLYLTRANSFERASE"/>
    <property type="match status" value="1"/>
</dbReference>
<keyword evidence="1 9" id="KW-0963">Cytoplasm</keyword>
<dbReference type="Gene3D" id="3.40.50.620">
    <property type="entry name" value="HUPs"/>
    <property type="match status" value="1"/>
</dbReference>
<dbReference type="InterPro" id="IPR001980">
    <property type="entry name" value="PPAT"/>
</dbReference>
<feature type="binding site" evidence="9">
    <location>
        <position position="9"/>
    </location>
    <ligand>
        <name>substrate</name>
    </ligand>
</feature>
<feature type="binding site" evidence="9">
    <location>
        <begin position="122"/>
        <end position="128"/>
    </location>
    <ligand>
        <name>ATP</name>
        <dbReference type="ChEBI" id="CHEBI:30616"/>
    </ligand>
</feature>
<evidence type="ECO:0000256" key="3">
    <source>
        <dbReference type="ARBA" id="ARBA00022695"/>
    </source>
</evidence>
<evidence type="ECO:0000256" key="7">
    <source>
        <dbReference type="ARBA" id="ARBA00022993"/>
    </source>
</evidence>
<feature type="binding site" evidence="9">
    <location>
        <begin position="9"/>
        <end position="10"/>
    </location>
    <ligand>
        <name>ATP</name>
        <dbReference type="ChEBI" id="CHEBI:30616"/>
    </ligand>
</feature>
<proteinExistence type="inferred from homology"/>
<evidence type="ECO:0000313" key="11">
    <source>
        <dbReference type="EMBL" id="WNG47825.1"/>
    </source>
</evidence>
<accession>A0ABY9WXI3</accession>
<dbReference type="PRINTS" id="PR01020">
    <property type="entry name" value="LPSBIOSNTHSS"/>
</dbReference>